<dbReference type="Proteomes" id="UP001241377">
    <property type="component" value="Unassembled WGS sequence"/>
</dbReference>
<proteinExistence type="predicted"/>
<gene>
    <name evidence="1" type="ORF">QFC19_008894</name>
</gene>
<protein>
    <submittedName>
        <fullName evidence="1">Uncharacterized protein</fullName>
    </submittedName>
</protein>
<reference evidence="1" key="1">
    <citation type="submission" date="2023-04" db="EMBL/GenBank/DDBJ databases">
        <title>Draft Genome sequencing of Naganishia species isolated from polar environments using Oxford Nanopore Technology.</title>
        <authorList>
            <person name="Leo P."/>
            <person name="Venkateswaran K."/>
        </authorList>
    </citation>
    <scope>NUCLEOTIDE SEQUENCE</scope>
    <source>
        <strain evidence="1">MNA-CCFEE 5261</strain>
    </source>
</reference>
<evidence type="ECO:0000313" key="2">
    <source>
        <dbReference type="Proteomes" id="UP001241377"/>
    </source>
</evidence>
<dbReference type="EMBL" id="JASBWR010000141">
    <property type="protein sequence ID" value="KAJ9091965.1"/>
    <property type="molecule type" value="Genomic_DNA"/>
</dbReference>
<keyword evidence="2" id="KW-1185">Reference proteome</keyword>
<sequence length="321" mass="36094">MTNETIECDLESYRTEELESLLKQLQPRILDYISKADPSRDEYQEDSLGRYHSPQFLKKEFTDDAKLQSGIRKHPQEVFEVIDKVLEYSMARAMKYPDTKIEGNNGRRFAIYSSKHCHYSVEKAAILLGLGSGSLFKVDILEDGTMDVASLKQAIKKSKLEGYIPLYVNATAGTTVFGSYDPFEEIAAVAKEHDLWFHIDGSWGGNVIFSPTHSAKLKGSELADSITVNPHKMLGVPTTCSFLLVPHVVDFQNAMSLSAPYLFHGRENELEENFDLADGTMGCGRRADSFKFYMAWIYFGQNGFAKRVDHAFDIAKSVGKP</sequence>
<accession>A0ACC2UZ65</accession>
<name>A0ACC2UZ65_9TREE</name>
<comment type="caution">
    <text evidence="1">The sequence shown here is derived from an EMBL/GenBank/DDBJ whole genome shotgun (WGS) entry which is preliminary data.</text>
</comment>
<organism evidence="1 2">
    <name type="scientific">Naganishia cerealis</name>
    <dbReference type="NCBI Taxonomy" id="610337"/>
    <lineage>
        <taxon>Eukaryota</taxon>
        <taxon>Fungi</taxon>
        <taxon>Dikarya</taxon>
        <taxon>Basidiomycota</taxon>
        <taxon>Agaricomycotina</taxon>
        <taxon>Tremellomycetes</taxon>
        <taxon>Filobasidiales</taxon>
        <taxon>Filobasidiaceae</taxon>
        <taxon>Naganishia</taxon>
    </lineage>
</organism>
<evidence type="ECO:0000313" key="1">
    <source>
        <dbReference type="EMBL" id="KAJ9091965.1"/>
    </source>
</evidence>